<reference evidence="2 3" key="1">
    <citation type="submission" date="2019-02" db="EMBL/GenBank/DDBJ databases">
        <title>Deep-cultivation of Planctomycetes and their phenomic and genomic characterization uncovers novel biology.</title>
        <authorList>
            <person name="Wiegand S."/>
            <person name="Jogler M."/>
            <person name="Boedeker C."/>
            <person name="Pinto D."/>
            <person name="Vollmers J."/>
            <person name="Rivas-Marin E."/>
            <person name="Kohn T."/>
            <person name="Peeters S.H."/>
            <person name="Heuer A."/>
            <person name="Rast P."/>
            <person name="Oberbeckmann S."/>
            <person name="Bunk B."/>
            <person name="Jeske O."/>
            <person name="Meyerdierks A."/>
            <person name="Storesund J.E."/>
            <person name="Kallscheuer N."/>
            <person name="Luecker S."/>
            <person name="Lage O.M."/>
            <person name="Pohl T."/>
            <person name="Merkel B.J."/>
            <person name="Hornburger P."/>
            <person name="Mueller R.-W."/>
            <person name="Bruemmer F."/>
            <person name="Labrenz M."/>
            <person name="Spormann A.M."/>
            <person name="Op Den Camp H."/>
            <person name="Overmann J."/>
            <person name="Amann R."/>
            <person name="Jetten M.S.M."/>
            <person name="Mascher T."/>
            <person name="Medema M.H."/>
            <person name="Devos D.P."/>
            <person name="Kaster A.-K."/>
            <person name="Ovreas L."/>
            <person name="Rohde M."/>
            <person name="Galperin M.Y."/>
            <person name="Jogler C."/>
        </authorList>
    </citation>
    <scope>NUCLEOTIDE SEQUENCE [LARGE SCALE GENOMIC DNA]</scope>
    <source>
        <strain evidence="2 3">KOR34</strain>
    </source>
</reference>
<dbReference type="GO" id="GO:0050660">
    <property type="term" value="F:flavin adenine dinucleotide binding"/>
    <property type="evidence" value="ECO:0007669"/>
    <property type="project" value="TreeGrafter"/>
</dbReference>
<dbReference type="SUPFAM" id="SSF51905">
    <property type="entry name" value="FAD/NAD(P)-binding domain"/>
    <property type="match status" value="1"/>
</dbReference>
<sequence length="546" mass="62318">MNGSTYIDYLIVGAGPAGLQLAYFLDRAGRNYLVVESRERPGGFFEKFPRHDELLSINKVHTGYSDPETKLRYDWNSLFCEDEAMAFTKYSKEYFPSARLYAKYLQDFAAKMGLRVRYKTRISDVTRCHNGPNFEVADESGTRYSCRALILATGMWEPWEPNIPGIEHTESYADMSIDTEDFEDQRVLILGKGNSAFETANHLTSATRVTHVCSPNPLKLAWKSHYVGNLRAVNNDFLDTYLLKGQNSLLDANVDRIEKRDGEYVVDLTFTHANGQRAQLAYDRVLVCTGFKWNHNMFPQSCKPEMTPCGRLPLMTSAWESTNLPHLFYAGTLMQMRDKHKTMSNVLHGFRSNIKSLASILGCRYENKDWPSVELARSPGAIADKIISQVSRDSSIMLQPGFLADLIVVGEDNARYYETLSIDYINDSDFAQAENYFTITMEYGDTQDDVLAVNREPDPTKAYNDVYLHPRVRQYSRGQLVAEHHISESLENDWRVGEHCGSRPLIRKLDFAGQQDPTMFQQTHRDQLVGFLEQRLSQQSYAMGAM</sequence>
<dbReference type="AlphaFoldDB" id="A0A5C5VIQ7"/>
<dbReference type="Gene3D" id="3.50.50.60">
    <property type="entry name" value="FAD/NAD(P)-binding domain"/>
    <property type="match status" value="2"/>
</dbReference>
<accession>A0A5C5VIQ7</accession>
<dbReference type="PANTHER" id="PTHR43539">
    <property type="entry name" value="FLAVIN-BINDING MONOOXYGENASE-LIKE PROTEIN (AFU_ORTHOLOGUE AFUA_4G09220)"/>
    <property type="match status" value="1"/>
</dbReference>
<keyword evidence="3" id="KW-1185">Reference proteome</keyword>
<evidence type="ECO:0000313" key="3">
    <source>
        <dbReference type="Proteomes" id="UP000316714"/>
    </source>
</evidence>
<gene>
    <name evidence="2" type="primary">czcO_1</name>
    <name evidence="2" type="ORF">KOR34_27320</name>
</gene>
<dbReference type="InterPro" id="IPR036188">
    <property type="entry name" value="FAD/NAD-bd_sf"/>
</dbReference>
<dbReference type="InterPro" id="IPR050982">
    <property type="entry name" value="Auxin_biosynth/cation_transpt"/>
</dbReference>
<dbReference type="GO" id="GO:0036503">
    <property type="term" value="P:ERAD pathway"/>
    <property type="evidence" value="ECO:0007669"/>
    <property type="project" value="TreeGrafter"/>
</dbReference>
<organism evidence="2 3">
    <name type="scientific">Posidoniimonas corsicana</name>
    <dbReference type="NCBI Taxonomy" id="1938618"/>
    <lineage>
        <taxon>Bacteria</taxon>
        <taxon>Pseudomonadati</taxon>
        <taxon>Planctomycetota</taxon>
        <taxon>Planctomycetia</taxon>
        <taxon>Pirellulales</taxon>
        <taxon>Lacipirellulaceae</taxon>
        <taxon>Posidoniimonas</taxon>
    </lineage>
</organism>
<dbReference type="PRINTS" id="PR00469">
    <property type="entry name" value="PNDRDTASEII"/>
</dbReference>
<dbReference type="PANTHER" id="PTHR43539:SF23">
    <property type="entry name" value="FAD-DEPENDENT OXIDOREDUCTASE DOMAIN-CONTAINING PROTEIN 2"/>
    <property type="match status" value="1"/>
</dbReference>
<keyword evidence="1 2" id="KW-0560">Oxidoreductase</keyword>
<name>A0A5C5VIQ7_9BACT</name>
<evidence type="ECO:0000256" key="1">
    <source>
        <dbReference type="ARBA" id="ARBA00023002"/>
    </source>
</evidence>
<protein>
    <submittedName>
        <fullName evidence="2">Putative oxidoreductase CzcO</fullName>
        <ecNumber evidence="2">1.-.-.-</ecNumber>
    </submittedName>
</protein>
<dbReference type="EC" id="1.-.-.-" evidence="2"/>
<proteinExistence type="predicted"/>
<dbReference type="EMBL" id="SIHJ01000001">
    <property type="protein sequence ID" value="TWT37769.1"/>
    <property type="molecule type" value="Genomic_DNA"/>
</dbReference>
<dbReference type="PRINTS" id="PR00368">
    <property type="entry name" value="FADPNR"/>
</dbReference>
<dbReference type="Proteomes" id="UP000316714">
    <property type="component" value="Unassembled WGS sequence"/>
</dbReference>
<dbReference type="OrthoDB" id="9778740at2"/>
<dbReference type="Pfam" id="PF13738">
    <property type="entry name" value="Pyr_redox_3"/>
    <property type="match status" value="1"/>
</dbReference>
<evidence type="ECO:0000313" key="2">
    <source>
        <dbReference type="EMBL" id="TWT37769.1"/>
    </source>
</evidence>
<dbReference type="RefSeq" id="WP_146565078.1">
    <property type="nucleotide sequence ID" value="NZ_SIHJ01000001.1"/>
</dbReference>
<comment type="caution">
    <text evidence="2">The sequence shown here is derived from an EMBL/GenBank/DDBJ whole genome shotgun (WGS) entry which is preliminary data.</text>
</comment>
<dbReference type="GO" id="GO:0004497">
    <property type="term" value="F:monooxygenase activity"/>
    <property type="evidence" value="ECO:0007669"/>
    <property type="project" value="TreeGrafter"/>
</dbReference>